<keyword evidence="8" id="KW-0175">Coiled coil</keyword>
<dbReference type="InterPro" id="IPR050360">
    <property type="entry name" value="MFS_Sugar_Transporters"/>
</dbReference>
<keyword evidence="5 9" id="KW-1133">Transmembrane helix</keyword>
<keyword evidence="3 7" id="KW-0813">Transport</keyword>
<comment type="caution">
    <text evidence="11">The sequence shown here is derived from an EMBL/GenBank/DDBJ whole genome shotgun (WGS) entry which is preliminary data.</text>
</comment>
<feature type="transmembrane region" description="Helical" evidence="9">
    <location>
        <begin position="430"/>
        <end position="448"/>
    </location>
</feature>
<dbReference type="InterPro" id="IPR003663">
    <property type="entry name" value="Sugar/inositol_transpt"/>
</dbReference>
<feature type="transmembrane region" description="Helical" evidence="9">
    <location>
        <begin position="144"/>
        <end position="165"/>
    </location>
</feature>
<evidence type="ECO:0000256" key="3">
    <source>
        <dbReference type="ARBA" id="ARBA00022448"/>
    </source>
</evidence>
<evidence type="ECO:0000256" key="7">
    <source>
        <dbReference type="RuleBase" id="RU003346"/>
    </source>
</evidence>
<dbReference type="PROSITE" id="PS00216">
    <property type="entry name" value="SUGAR_TRANSPORT_1"/>
    <property type="match status" value="1"/>
</dbReference>
<feature type="transmembrane region" description="Helical" evidence="9">
    <location>
        <begin position="111"/>
        <end position="132"/>
    </location>
</feature>
<feature type="transmembrane region" description="Helical" evidence="9">
    <location>
        <begin position="329"/>
        <end position="352"/>
    </location>
</feature>
<dbReference type="SUPFAM" id="SSF103473">
    <property type="entry name" value="MFS general substrate transporter"/>
    <property type="match status" value="1"/>
</dbReference>
<dbReference type="GO" id="GO:0016020">
    <property type="term" value="C:membrane"/>
    <property type="evidence" value="ECO:0007669"/>
    <property type="project" value="UniProtKB-SubCell"/>
</dbReference>
<proteinExistence type="inferred from homology"/>
<dbReference type="Proteomes" id="UP000222788">
    <property type="component" value="Unassembled WGS sequence"/>
</dbReference>
<dbReference type="Pfam" id="PF00083">
    <property type="entry name" value="Sugar_tr"/>
    <property type="match status" value="1"/>
</dbReference>
<dbReference type="PANTHER" id="PTHR48022:SF14">
    <property type="entry name" value="MAJOR FACILITATOR SUPERFAMILY (MFS) PROFILE DOMAIN-CONTAINING PROTEIN-RELATED"/>
    <property type="match status" value="1"/>
</dbReference>
<evidence type="ECO:0000256" key="5">
    <source>
        <dbReference type="ARBA" id="ARBA00022989"/>
    </source>
</evidence>
<gene>
    <name evidence="11" type="primary">araE</name>
    <name evidence="11" type="ORF">CFIMG_003127RA</name>
</gene>
<sequence length="515" mass="55825">MPPSDASHRIYNLCAFLSLGPAICGYHVGLLPVLLVTPGFTSATRVNDPESKCGVTALFYVGALLSYLTLSPTLSDRVGRRYACVVGVLVLSLGAAVEACSSGLYSYAMMIMGRLMCGIGAAVIMTAAPVYQSEIATTDIRGRLVAFNQLGFVAGMAAGYAAGYTLSLWRTTWGLYLGWRIAVMAQYLPAFVFGVSLPFISESPRWLVAKNDLDGARDTLTWLHHETHTAEQIEEELEDIKQSTTEYRRSLMSLAMSPELRPRLWRAAFLQVLSQVCGAAAIKHYLPPLVSALGIDMELSLTSHAVEEMFRFGLTVVGMLIIDRYGRRVCLAAGSVIMAFSALAVGICVSMSRTRGGVLLDILWITFILAYAVGYCIGIGPVSWIYTVEIFPNATRARGVNLAAAAGALGSLLISKMWTPGVPQSGGTKYFIFAAVNAVAVPIIWRYFPETKGRALEDMDTVFGSSVEGFQHIENSDDLGDFDIDLGDDSSSEFGSVRDSIELQDYHNGRKKAMV</sequence>
<evidence type="ECO:0000256" key="8">
    <source>
        <dbReference type="SAM" id="Coils"/>
    </source>
</evidence>
<feature type="transmembrane region" description="Helical" evidence="9">
    <location>
        <begin position="12"/>
        <end position="34"/>
    </location>
</feature>
<name>A0A2C5WV71_9PEZI</name>
<evidence type="ECO:0000313" key="11">
    <source>
        <dbReference type="EMBL" id="PHH49917.1"/>
    </source>
</evidence>
<dbReference type="InterPro" id="IPR005829">
    <property type="entry name" value="Sugar_transporter_CS"/>
</dbReference>
<evidence type="ECO:0000313" key="12">
    <source>
        <dbReference type="Proteomes" id="UP000222788"/>
    </source>
</evidence>
<feature type="transmembrane region" description="Helical" evidence="9">
    <location>
        <begin position="82"/>
        <end position="105"/>
    </location>
</feature>
<evidence type="ECO:0000256" key="1">
    <source>
        <dbReference type="ARBA" id="ARBA00004141"/>
    </source>
</evidence>
<accession>A0A2C5WV71</accession>
<dbReference type="STRING" id="1035309.A0A2C5WV71"/>
<feature type="coiled-coil region" evidence="8">
    <location>
        <begin position="223"/>
        <end position="250"/>
    </location>
</feature>
<reference evidence="11 12" key="1">
    <citation type="journal article" date="2013" name="Fungal Biol.">
        <title>Analysis of microsatellite markers in the genome of the plant pathogen Ceratocystis fimbriata.</title>
        <authorList>
            <person name="Simpson M.C."/>
            <person name="Wilken P.M."/>
            <person name="Coetzee M.P."/>
            <person name="Wingfield M.J."/>
            <person name="Wingfield B.D."/>
        </authorList>
    </citation>
    <scope>NUCLEOTIDE SEQUENCE [LARGE SCALE GENOMIC DNA]</scope>
    <source>
        <strain evidence="11 12">CBS 114723</strain>
    </source>
</reference>
<evidence type="ECO:0000256" key="2">
    <source>
        <dbReference type="ARBA" id="ARBA00010992"/>
    </source>
</evidence>
<dbReference type="OrthoDB" id="6612291at2759"/>
<feature type="transmembrane region" description="Helical" evidence="9">
    <location>
        <begin position="177"/>
        <end position="200"/>
    </location>
</feature>
<dbReference type="PROSITE" id="PS50850">
    <property type="entry name" value="MFS"/>
    <property type="match status" value="1"/>
</dbReference>
<feature type="transmembrane region" description="Helical" evidence="9">
    <location>
        <begin position="364"/>
        <end position="387"/>
    </location>
</feature>
<evidence type="ECO:0000256" key="6">
    <source>
        <dbReference type="ARBA" id="ARBA00023136"/>
    </source>
</evidence>
<organism evidence="11 12">
    <name type="scientific">Ceratocystis fimbriata CBS 114723</name>
    <dbReference type="NCBI Taxonomy" id="1035309"/>
    <lineage>
        <taxon>Eukaryota</taxon>
        <taxon>Fungi</taxon>
        <taxon>Dikarya</taxon>
        <taxon>Ascomycota</taxon>
        <taxon>Pezizomycotina</taxon>
        <taxon>Sordariomycetes</taxon>
        <taxon>Hypocreomycetidae</taxon>
        <taxon>Microascales</taxon>
        <taxon>Ceratocystidaceae</taxon>
        <taxon>Ceratocystis</taxon>
    </lineage>
</organism>
<dbReference type="EMBL" id="APWK03000161">
    <property type="protein sequence ID" value="PHH49917.1"/>
    <property type="molecule type" value="Genomic_DNA"/>
</dbReference>
<dbReference type="GO" id="GO:0005351">
    <property type="term" value="F:carbohydrate:proton symporter activity"/>
    <property type="evidence" value="ECO:0007669"/>
    <property type="project" value="TreeGrafter"/>
</dbReference>
<dbReference type="AlphaFoldDB" id="A0A2C5WV71"/>
<dbReference type="PRINTS" id="PR00171">
    <property type="entry name" value="SUGRTRNSPORT"/>
</dbReference>
<dbReference type="NCBIfam" id="TIGR00879">
    <property type="entry name" value="SP"/>
    <property type="match status" value="1"/>
</dbReference>
<keyword evidence="4 9" id="KW-0812">Transmembrane</keyword>
<keyword evidence="12" id="KW-1185">Reference proteome</keyword>
<dbReference type="PANTHER" id="PTHR48022">
    <property type="entry name" value="PLASTIDIC GLUCOSE TRANSPORTER 4"/>
    <property type="match status" value="1"/>
</dbReference>
<reference evidence="11 12" key="2">
    <citation type="journal article" date="2013" name="IMA Fungus">
        <title>IMA Genome-F 1: Ceratocystis fimbriata: Draft nuclear genome sequence for the plant pathogen, Ceratocystis fimbriata.</title>
        <authorList>
            <person name="Wilken P.M."/>
            <person name="Steenkamp E.T."/>
            <person name="Wingfield M.J."/>
            <person name="de Beer Z.W."/>
            <person name="Wingfield B.D."/>
        </authorList>
    </citation>
    <scope>NUCLEOTIDE SEQUENCE [LARGE SCALE GENOMIC DNA]</scope>
    <source>
        <strain evidence="11 12">CBS 114723</strain>
    </source>
</reference>
<comment type="similarity">
    <text evidence="2 7">Belongs to the major facilitator superfamily. Sugar transporter (TC 2.A.1.1) family.</text>
</comment>
<dbReference type="InterPro" id="IPR005828">
    <property type="entry name" value="MFS_sugar_transport-like"/>
</dbReference>
<evidence type="ECO:0000256" key="4">
    <source>
        <dbReference type="ARBA" id="ARBA00022692"/>
    </source>
</evidence>
<evidence type="ECO:0000259" key="10">
    <source>
        <dbReference type="PROSITE" id="PS50850"/>
    </source>
</evidence>
<keyword evidence="6 9" id="KW-0472">Membrane</keyword>
<dbReference type="InterPro" id="IPR020846">
    <property type="entry name" value="MFS_dom"/>
</dbReference>
<feature type="transmembrane region" description="Helical" evidence="9">
    <location>
        <begin position="54"/>
        <end position="70"/>
    </location>
</feature>
<comment type="subcellular location">
    <subcellularLocation>
        <location evidence="1">Membrane</location>
        <topology evidence="1">Multi-pass membrane protein</topology>
    </subcellularLocation>
</comment>
<feature type="transmembrane region" description="Helical" evidence="9">
    <location>
        <begin position="399"/>
        <end position="418"/>
    </location>
</feature>
<dbReference type="Gene3D" id="1.20.1250.20">
    <property type="entry name" value="MFS general substrate transporter like domains"/>
    <property type="match status" value="1"/>
</dbReference>
<protein>
    <submittedName>
        <fullName evidence="11">Arabinose-proton symporter</fullName>
    </submittedName>
</protein>
<feature type="domain" description="Major facilitator superfamily (MFS) profile" evidence="10">
    <location>
        <begin position="13"/>
        <end position="452"/>
    </location>
</feature>
<dbReference type="InterPro" id="IPR036259">
    <property type="entry name" value="MFS_trans_sf"/>
</dbReference>
<evidence type="ECO:0000256" key="9">
    <source>
        <dbReference type="SAM" id="Phobius"/>
    </source>
</evidence>